<keyword evidence="1" id="KW-0812">Transmembrane</keyword>
<keyword evidence="3" id="KW-1185">Reference proteome</keyword>
<name>A0ABX0H9K4_9BACT</name>
<evidence type="ECO:0000256" key="1">
    <source>
        <dbReference type="SAM" id="Phobius"/>
    </source>
</evidence>
<sequence>MIGQILKSGRFILELLLVGALIVLVIWWNPLHIFGGRPELQPTANIVSDIREIGELITAEYYGEVLASIDEAQINLLEEEDIRNQGEFLHQEIETAVQTLRNFHTLSVENRLSIGDEDNSLRRRERKRLLVDPVSEKNIIEKLYFLEEWENTSQMALYNELLNYMGMQAGTSSSGSTLSDKQTRQMLMDWYESPENDWWQADRFVTDYFANRLSSLSRRESRKKLAMIGRGTVKAGFDFTGLDQSMYHFNEEVGELHFFGLAPQILNSDINPWFIPEKGIPGFDILTYNGKVDFKDSRKVKIYAVQKLKTNAFNAGIIDQAEKNGGATLSRLFSMLTGKEVKKVIFHHDKIIQLTNEIKNDRYISYEEAEHFENNLKLELISIDSLRIATDDRYNNRNLAENKWNTLIQMVGQLQQLEFEAQTLPYHYYSTFWYRITKDSLIDQAEWMEIKTQATHHMTDKRPLQIWAKNDSLWFNSQFSEGLYQLHQDNIPIGSFMVDSTSLEDWKSRIKNPNRIKNVSFHQDGVVFEYFQPKTDLRDSLYFLMSPVKYDPEKFEEWITQKSTIESVGQTDTIKSLPTNPNGFWLIDNRKGDELLKINIPLDQITYPAFFSDNALTEWNQIAMDSLVLFKSSDDFPADLNNSISSSKLTHDQNEKLEQFLNRLNSSHSAYHNRDFLTKTKSWFSERWESKSSLIEKFQ</sequence>
<dbReference type="Proteomes" id="UP000649799">
    <property type="component" value="Unassembled WGS sequence"/>
</dbReference>
<keyword evidence="1" id="KW-1133">Transmembrane helix</keyword>
<evidence type="ECO:0000313" key="3">
    <source>
        <dbReference type="Proteomes" id="UP000649799"/>
    </source>
</evidence>
<reference evidence="2 3" key="1">
    <citation type="submission" date="2020-03" db="EMBL/GenBank/DDBJ databases">
        <title>Cyclobacterium plantarum sp. nov., a marine bacterium isolated from a coastal-marine wetland.</title>
        <authorList>
            <person name="Sanchez-Porro C."/>
            <person name="Ventosa A."/>
            <person name="Amoozegar M."/>
        </authorList>
    </citation>
    <scope>NUCLEOTIDE SEQUENCE [LARGE SCALE GENOMIC DNA]</scope>
    <source>
        <strain evidence="2 3">GBPx2</strain>
    </source>
</reference>
<protein>
    <submittedName>
        <fullName evidence="2">DUF4230 domain-containing protein</fullName>
    </submittedName>
</protein>
<organism evidence="2 3">
    <name type="scientific">Cyclobacterium plantarum</name>
    <dbReference type="NCBI Taxonomy" id="2716263"/>
    <lineage>
        <taxon>Bacteria</taxon>
        <taxon>Pseudomonadati</taxon>
        <taxon>Bacteroidota</taxon>
        <taxon>Cytophagia</taxon>
        <taxon>Cytophagales</taxon>
        <taxon>Cyclobacteriaceae</taxon>
        <taxon>Cyclobacterium</taxon>
    </lineage>
</organism>
<proteinExistence type="predicted"/>
<feature type="transmembrane region" description="Helical" evidence="1">
    <location>
        <begin position="12"/>
        <end position="31"/>
    </location>
</feature>
<dbReference type="RefSeq" id="WP_166147149.1">
    <property type="nucleotide sequence ID" value="NZ_JAANYN010000004.1"/>
</dbReference>
<keyword evidence="1" id="KW-0472">Membrane</keyword>
<dbReference type="EMBL" id="JAANYN010000004">
    <property type="protein sequence ID" value="NHE57548.1"/>
    <property type="molecule type" value="Genomic_DNA"/>
</dbReference>
<gene>
    <name evidence="2" type="ORF">G9Q97_12075</name>
</gene>
<evidence type="ECO:0000313" key="2">
    <source>
        <dbReference type="EMBL" id="NHE57548.1"/>
    </source>
</evidence>
<comment type="caution">
    <text evidence="2">The sequence shown here is derived from an EMBL/GenBank/DDBJ whole genome shotgun (WGS) entry which is preliminary data.</text>
</comment>
<accession>A0ABX0H9K4</accession>